<keyword evidence="1" id="KW-0472">Membrane</keyword>
<proteinExistence type="predicted"/>
<organism evidence="2">
    <name type="scientific">Anopheles darlingi</name>
    <name type="common">Mosquito</name>
    <dbReference type="NCBI Taxonomy" id="43151"/>
    <lineage>
        <taxon>Eukaryota</taxon>
        <taxon>Metazoa</taxon>
        <taxon>Ecdysozoa</taxon>
        <taxon>Arthropoda</taxon>
        <taxon>Hexapoda</taxon>
        <taxon>Insecta</taxon>
        <taxon>Pterygota</taxon>
        <taxon>Neoptera</taxon>
        <taxon>Endopterygota</taxon>
        <taxon>Diptera</taxon>
        <taxon>Nematocera</taxon>
        <taxon>Culicoidea</taxon>
        <taxon>Culicidae</taxon>
        <taxon>Anophelinae</taxon>
        <taxon>Anopheles</taxon>
    </lineage>
</organism>
<evidence type="ECO:0000313" key="2">
    <source>
        <dbReference type="EMBL" id="MBW76638.1"/>
    </source>
</evidence>
<keyword evidence="1" id="KW-0812">Transmembrane</keyword>
<sequence>MAHHTLDLFLFYFLSLYAWGVFSVCCFLPCLHPIIPFFLVDESVSLSLMIGDRGRLSQNKLTNEYF</sequence>
<accession>A0A2M4DHL0</accession>
<evidence type="ECO:0000256" key="1">
    <source>
        <dbReference type="SAM" id="Phobius"/>
    </source>
</evidence>
<name>A0A2M4DHL0_ANODA</name>
<dbReference type="EMBL" id="GGFL01012460">
    <property type="protein sequence ID" value="MBW76638.1"/>
    <property type="molecule type" value="Transcribed_RNA"/>
</dbReference>
<protein>
    <submittedName>
        <fullName evidence="2">Putative secreted protein</fullName>
    </submittedName>
</protein>
<feature type="transmembrane region" description="Helical" evidence="1">
    <location>
        <begin position="16"/>
        <end position="40"/>
    </location>
</feature>
<reference evidence="2" key="1">
    <citation type="submission" date="2018-01" db="EMBL/GenBank/DDBJ databases">
        <title>An insight into the sialome of Amazonian anophelines.</title>
        <authorList>
            <person name="Ribeiro J.M."/>
            <person name="Scarpassa V."/>
            <person name="Calvo E."/>
        </authorList>
    </citation>
    <scope>NUCLEOTIDE SEQUENCE</scope>
</reference>
<keyword evidence="1" id="KW-1133">Transmembrane helix</keyword>
<dbReference type="AlphaFoldDB" id="A0A2M4DHL0"/>